<evidence type="ECO:0000256" key="4">
    <source>
        <dbReference type="SAM" id="MobiDB-lite"/>
    </source>
</evidence>
<dbReference type="AlphaFoldDB" id="A0A7R8Z0D5"/>
<dbReference type="Proteomes" id="UP000594454">
    <property type="component" value="Chromosome 4"/>
</dbReference>
<dbReference type="CDD" id="cd00070">
    <property type="entry name" value="GLECT"/>
    <property type="match status" value="1"/>
</dbReference>
<dbReference type="InterPro" id="IPR013320">
    <property type="entry name" value="ConA-like_dom_sf"/>
</dbReference>
<reference evidence="6 7" key="1">
    <citation type="submission" date="2020-11" db="EMBL/GenBank/DDBJ databases">
        <authorList>
            <person name="Wallbank WR R."/>
            <person name="Pardo Diaz C."/>
            <person name="Kozak K."/>
            <person name="Martin S."/>
            <person name="Jiggins C."/>
            <person name="Moest M."/>
            <person name="Warren A I."/>
            <person name="Generalovic N T."/>
            <person name="Byers J.R.P. K."/>
            <person name="Montejo-Kovacevich G."/>
            <person name="Yen C E."/>
        </authorList>
    </citation>
    <scope>NUCLEOTIDE SEQUENCE [LARGE SCALE GENOMIC DNA]</scope>
</reference>
<dbReference type="PANTHER" id="PTHR11346">
    <property type="entry name" value="GALECTIN"/>
    <property type="match status" value="1"/>
</dbReference>
<feature type="region of interest" description="Disordered" evidence="4">
    <location>
        <begin position="171"/>
        <end position="191"/>
    </location>
</feature>
<name>A0A7R8Z0D5_HERIL</name>
<dbReference type="InParanoid" id="A0A7R8Z0D5"/>
<evidence type="ECO:0000259" key="5">
    <source>
        <dbReference type="PROSITE" id="PS51304"/>
    </source>
</evidence>
<dbReference type="InterPro" id="IPR044156">
    <property type="entry name" value="Galectin-like"/>
</dbReference>
<evidence type="ECO:0000256" key="1">
    <source>
        <dbReference type="ARBA" id="ARBA00022734"/>
    </source>
</evidence>
<proteinExistence type="predicted"/>
<organism evidence="6 7">
    <name type="scientific">Hermetia illucens</name>
    <name type="common">Black soldier fly</name>
    <dbReference type="NCBI Taxonomy" id="343691"/>
    <lineage>
        <taxon>Eukaryota</taxon>
        <taxon>Metazoa</taxon>
        <taxon>Ecdysozoa</taxon>
        <taxon>Arthropoda</taxon>
        <taxon>Hexapoda</taxon>
        <taxon>Insecta</taxon>
        <taxon>Pterygota</taxon>
        <taxon>Neoptera</taxon>
        <taxon>Endopterygota</taxon>
        <taxon>Diptera</taxon>
        <taxon>Brachycera</taxon>
        <taxon>Stratiomyomorpha</taxon>
        <taxon>Stratiomyidae</taxon>
        <taxon>Hermetiinae</taxon>
        <taxon>Hermetia</taxon>
    </lineage>
</organism>
<evidence type="ECO:0000313" key="7">
    <source>
        <dbReference type="Proteomes" id="UP000594454"/>
    </source>
</evidence>
<keyword evidence="7" id="KW-1185">Reference proteome</keyword>
<accession>A0A7R8Z0D5</accession>
<dbReference type="InterPro" id="IPR001079">
    <property type="entry name" value="Galectin_CRD"/>
</dbReference>
<dbReference type="Gene3D" id="2.60.120.200">
    <property type="match status" value="1"/>
</dbReference>
<feature type="compositionally biased region" description="Basic residues" evidence="4">
    <location>
        <begin position="175"/>
        <end position="184"/>
    </location>
</feature>
<keyword evidence="2" id="KW-0677">Repeat</keyword>
<evidence type="ECO:0000256" key="2">
    <source>
        <dbReference type="ARBA" id="ARBA00022737"/>
    </source>
</evidence>
<dbReference type="GO" id="GO:0016936">
    <property type="term" value="F:galactoside binding"/>
    <property type="evidence" value="ECO:0007669"/>
    <property type="project" value="TreeGrafter"/>
</dbReference>
<dbReference type="Pfam" id="PF00337">
    <property type="entry name" value="Gal-bind_lectin"/>
    <property type="match status" value="1"/>
</dbReference>
<evidence type="ECO:0000313" key="6">
    <source>
        <dbReference type="EMBL" id="CAD7088621.1"/>
    </source>
</evidence>
<evidence type="ECO:0000256" key="3">
    <source>
        <dbReference type="RuleBase" id="RU102079"/>
    </source>
</evidence>
<dbReference type="PANTHER" id="PTHR11346:SF176">
    <property type="entry name" value="32 KDA BETA-GALACTOSIDE-BINDING LECTIN LEC-3"/>
    <property type="match status" value="1"/>
</dbReference>
<dbReference type="SUPFAM" id="SSF49899">
    <property type="entry name" value="Concanavalin A-like lectins/glucanases"/>
    <property type="match status" value="1"/>
</dbReference>
<dbReference type="FunFam" id="2.60.120.200:FF:000124">
    <property type="entry name" value="Galectin-4"/>
    <property type="match status" value="1"/>
</dbReference>
<dbReference type="EMBL" id="LR899012">
    <property type="protein sequence ID" value="CAD7088621.1"/>
    <property type="molecule type" value="Genomic_DNA"/>
</dbReference>
<dbReference type="SMART" id="SM00908">
    <property type="entry name" value="Gal-bind_lectin"/>
    <property type="match status" value="1"/>
</dbReference>
<dbReference type="OMA" id="ETHSYNA"/>
<feature type="domain" description="Galectin" evidence="5">
    <location>
        <begin position="13"/>
        <end position="144"/>
    </location>
</feature>
<dbReference type="OrthoDB" id="8048413at2759"/>
<dbReference type="PROSITE" id="PS51304">
    <property type="entry name" value="GALECTIN"/>
    <property type="match status" value="1"/>
</dbReference>
<dbReference type="GO" id="GO:0030246">
    <property type="term" value="F:carbohydrate binding"/>
    <property type="evidence" value="ECO:0007669"/>
    <property type="project" value="UniProtKB-UniRule"/>
</dbReference>
<sequence>MFSLPAYNPSVPFMAFIPGGLAHGSRVRIRGVMPNAADRFTVDLQCGDTYMQHDIALHLSVRPTEGVLVRNSYEFNAWGAEERIRACPIYFAQPFDLEIHIEYTRYSIKVNGQHYCDFNHRFSLSRVTHIRIGGDTILYYVGTEGAHHGEYVPPPFAETYPPPPDGYFAGYPPPPHHHHHHHHRPPYEYYD</sequence>
<gene>
    <name evidence="6" type="ORF">HERILL_LOCUS11228</name>
</gene>
<dbReference type="SMART" id="SM00276">
    <property type="entry name" value="GLECT"/>
    <property type="match status" value="1"/>
</dbReference>
<keyword evidence="1 3" id="KW-0430">Lectin</keyword>
<protein>
    <recommendedName>
        <fullName evidence="3">Galectin</fullName>
    </recommendedName>
</protein>